<dbReference type="RefSeq" id="WP_146933440.1">
    <property type="nucleotide sequence ID" value="NZ_CBCSHZ010000016.1"/>
</dbReference>
<accession>A0A5C6ZQX7</accession>
<evidence type="ECO:0000313" key="3">
    <source>
        <dbReference type="Proteomes" id="UP000321367"/>
    </source>
</evidence>
<dbReference type="EMBL" id="VORY01000017">
    <property type="protein sequence ID" value="TXD92755.1"/>
    <property type="molecule type" value="Genomic_DNA"/>
</dbReference>
<dbReference type="AlphaFoldDB" id="A0A5C6ZQX7"/>
<evidence type="ECO:0000313" key="2">
    <source>
        <dbReference type="EMBL" id="TXD92755.1"/>
    </source>
</evidence>
<proteinExistence type="predicted"/>
<evidence type="ECO:0008006" key="4">
    <source>
        <dbReference type="Google" id="ProtNLM"/>
    </source>
</evidence>
<evidence type="ECO:0000256" key="1">
    <source>
        <dbReference type="SAM" id="MobiDB-lite"/>
    </source>
</evidence>
<dbReference type="PROSITE" id="PS51257">
    <property type="entry name" value="PROKAR_LIPOPROTEIN"/>
    <property type="match status" value="1"/>
</dbReference>
<feature type="region of interest" description="Disordered" evidence="1">
    <location>
        <begin position="207"/>
        <end position="227"/>
    </location>
</feature>
<protein>
    <recommendedName>
        <fullName evidence="4">Spondin domain-containing protein</fullName>
    </recommendedName>
</protein>
<dbReference type="InterPro" id="IPR009465">
    <property type="entry name" value="Spondin_N"/>
</dbReference>
<organism evidence="2 3">
    <name type="scientific">Gillisia hiemivivida</name>
    <dbReference type="NCBI Taxonomy" id="291190"/>
    <lineage>
        <taxon>Bacteria</taxon>
        <taxon>Pseudomonadati</taxon>
        <taxon>Bacteroidota</taxon>
        <taxon>Flavobacteriia</taxon>
        <taxon>Flavobacteriales</taxon>
        <taxon>Flavobacteriaceae</taxon>
        <taxon>Gillisia</taxon>
    </lineage>
</organism>
<dbReference type="OrthoDB" id="1013900at2"/>
<name>A0A5C6ZQX7_9FLAO</name>
<reference evidence="2 3" key="1">
    <citation type="submission" date="2019-08" db="EMBL/GenBank/DDBJ databases">
        <title>Genome sequence of Gillisia hiemivivida IC154 (type strain).</title>
        <authorList>
            <person name="Bowman J.P."/>
        </authorList>
    </citation>
    <scope>NUCLEOTIDE SEQUENCE [LARGE SCALE GENOMIC DNA]</scope>
    <source>
        <strain evidence="2 3">IC154</strain>
    </source>
</reference>
<dbReference type="Gene3D" id="2.60.40.2130">
    <property type="entry name" value="F-spondin domain"/>
    <property type="match status" value="1"/>
</dbReference>
<sequence length="255" mass="27580">MKKLLSIFFICTLFFSCSKDTAVLEDALESSTMSEANSKAKSKAKPNENNAFTEFKVTITNLGGTEEYVNILSPGTFVVQKKNSAPLFMVGVEAGEGLENLAEDGFPELLTMSLKNDPKVRSLGIFAIPVGDNAKGPIFPGDSYEFTITAKHNDFLNLATMFVQSNDLFISPDPEGIALFDSNKEPISGDITSHFKLWDAGTEVNAEPGVGEFQKPRQPAPNTGPTENGVVHLVDDGFTYPNVSTIMSVVISPIE</sequence>
<comment type="caution">
    <text evidence="2">The sequence shown here is derived from an EMBL/GenBank/DDBJ whole genome shotgun (WGS) entry which is preliminary data.</text>
</comment>
<gene>
    <name evidence="2" type="ORF">ES724_12555</name>
</gene>
<dbReference type="Proteomes" id="UP000321367">
    <property type="component" value="Unassembled WGS sequence"/>
</dbReference>
<dbReference type="InterPro" id="IPR038678">
    <property type="entry name" value="Spondin_N_sf"/>
</dbReference>
<keyword evidence="3" id="KW-1185">Reference proteome</keyword>
<dbReference type="NCBIfam" id="NF038123">
    <property type="entry name" value="NF038123_dom"/>
    <property type="match status" value="1"/>
</dbReference>